<evidence type="ECO:0000256" key="4">
    <source>
        <dbReference type="ARBA" id="ARBA00023054"/>
    </source>
</evidence>
<dbReference type="GO" id="GO:0009898">
    <property type="term" value="C:cytoplasmic side of plasma membrane"/>
    <property type="evidence" value="ECO:0007669"/>
    <property type="project" value="TreeGrafter"/>
</dbReference>
<dbReference type="GO" id="GO:0015629">
    <property type="term" value="C:actin cytoskeleton"/>
    <property type="evidence" value="ECO:0007669"/>
    <property type="project" value="TreeGrafter"/>
</dbReference>
<comment type="subcellular location">
    <subcellularLocation>
        <location evidence="1">Cytoplasm</location>
    </subcellularLocation>
</comment>
<dbReference type="InterPro" id="IPR030127">
    <property type="entry name" value="MTSS1/MTSS2"/>
</dbReference>
<dbReference type="GO" id="GO:0034334">
    <property type="term" value="P:adherens junction maintenance"/>
    <property type="evidence" value="ECO:0007669"/>
    <property type="project" value="TreeGrafter"/>
</dbReference>
<feature type="domain" description="IMD" evidence="9">
    <location>
        <begin position="1"/>
        <end position="250"/>
    </location>
</feature>
<organism evidence="10 11">
    <name type="scientific">Pipra filicauda</name>
    <name type="common">Wire-tailed manakin</name>
    <dbReference type="NCBI Taxonomy" id="649802"/>
    <lineage>
        <taxon>Eukaryota</taxon>
        <taxon>Metazoa</taxon>
        <taxon>Chordata</taxon>
        <taxon>Craniata</taxon>
        <taxon>Vertebrata</taxon>
        <taxon>Euteleostomi</taxon>
        <taxon>Archelosauria</taxon>
        <taxon>Archosauria</taxon>
        <taxon>Dinosauria</taxon>
        <taxon>Saurischia</taxon>
        <taxon>Theropoda</taxon>
        <taxon>Coelurosauria</taxon>
        <taxon>Aves</taxon>
        <taxon>Neognathae</taxon>
        <taxon>Neoaves</taxon>
        <taxon>Telluraves</taxon>
        <taxon>Australaves</taxon>
        <taxon>Passeriformes</taxon>
        <taxon>Pipridae</taxon>
        <taxon>Pipra</taxon>
    </lineage>
</organism>
<accession>A0A7R5KKA4</accession>
<dbReference type="GeneID" id="113991028"/>
<evidence type="ECO:0000256" key="2">
    <source>
        <dbReference type="ARBA" id="ARBA00022490"/>
    </source>
</evidence>
<dbReference type="InterPro" id="IPR003124">
    <property type="entry name" value="WH2_dom"/>
</dbReference>
<dbReference type="PANTHER" id="PTHR15708">
    <property type="entry name" value="ACTIN BUNDLING/MISSING IN METASTASIS-RELATED"/>
    <property type="match status" value="1"/>
</dbReference>
<dbReference type="PROSITE" id="PS51338">
    <property type="entry name" value="IMD"/>
    <property type="match status" value="1"/>
</dbReference>
<keyword evidence="4" id="KW-0175">Coiled coil</keyword>
<dbReference type="InterPro" id="IPR013606">
    <property type="entry name" value="I-BAR_dom"/>
</dbReference>
<dbReference type="RefSeq" id="XP_039238088.1">
    <property type="nucleotide sequence ID" value="XM_039382154.1"/>
</dbReference>
<evidence type="ECO:0000313" key="11">
    <source>
        <dbReference type="RefSeq" id="XP_039238088.1"/>
    </source>
</evidence>
<feature type="compositionally biased region" description="Low complexity" evidence="7">
    <location>
        <begin position="255"/>
        <end position="305"/>
    </location>
</feature>
<feature type="domain" description="WH2" evidence="8">
    <location>
        <begin position="656"/>
        <end position="673"/>
    </location>
</feature>
<dbReference type="Proteomes" id="UP000504627">
    <property type="component" value="Unplaced"/>
</dbReference>
<evidence type="ECO:0000259" key="8">
    <source>
        <dbReference type="PROSITE" id="PS51082"/>
    </source>
</evidence>
<reference evidence="11" key="1">
    <citation type="submission" date="2025-08" db="UniProtKB">
        <authorList>
            <consortium name="RefSeq"/>
        </authorList>
    </citation>
    <scope>IDENTIFICATION</scope>
    <source>
        <tissue evidence="11">Muscle</tissue>
    </source>
</reference>
<feature type="region of interest" description="Disordered" evidence="7">
    <location>
        <begin position="135"/>
        <end position="159"/>
    </location>
</feature>
<dbReference type="GO" id="GO:0005737">
    <property type="term" value="C:cytoplasm"/>
    <property type="evidence" value="ECO:0007669"/>
    <property type="project" value="UniProtKB-SubCell"/>
</dbReference>
<proteinExistence type="inferred from homology"/>
<dbReference type="PROSITE" id="PS51082">
    <property type="entry name" value="WH2"/>
    <property type="match status" value="1"/>
</dbReference>
<feature type="compositionally biased region" description="Polar residues" evidence="7">
    <location>
        <begin position="315"/>
        <end position="335"/>
    </location>
</feature>
<dbReference type="CTD" id="9788"/>
<dbReference type="GO" id="GO:0007009">
    <property type="term" value="P:plasma membrane organization"/>
    <property type="evidence" value="ECO:0007669"/>
    <property type="project" value="InterPro"/>
</dbReference>
<evidence type="ECO:0000313" key="10">
    <source>
        <dbReference type="Proteomes" id="UP000504627"/>
    </source>
</evidence>
<feature type="region of interest" description="Disordered" evidence="7">
    <location>
        <begin position="255"/>
        <end position="397"/>
    </location>
</feature>
<name>A0A7R5KKA4_9PASS</name>
<feature type="compositionally biased region" description="Low complexity" evidence="7">
    <location>
        <begin position="541"/>
        <end position="555"/>
    </location>
</feature>
<dbReference type="Gene3D" id="1.20.1270.60">
    <property type="entry name" value="Arfaptin homology (AH) domain/BAR domain"/>
    <property type="match status" value="1"/>
</dbReference>
<keyword evidence="5" id="KW-0009">Actin-binding</keyword>
<dbReference type="FunFam" id="1.20.1270.60:FF:000010">
    <property type="entry name" value="Metastasis suppressor 1, isoform CRA_e"/>
    <property type="match status" value="1"/>
</dbReference>
<evidence type="ECO:0000256" key="1">
    <source>
        <dbReference type="ARBA" id="ARBA00004496"/>
    </source>
</evidence>
<feature type="region of interest" description="Disordered" evidence="7">
    <location>
        <begin position="523"/>
        <end position="684"/>
    </location>
</feature>
<dbReference type="Pfam" id="PF08397">
    <property type="entry name" value="IMD"/>
    <property type="match status" value="1"/>
</dbReference>
<dbReference type="GO" id="GO:0003779">
    <property type="term" value="F:actin binding"/>
    <property type="evidence" value="ECO:0007669"/>
    <property type="project" value="UniProtKB-KW"/>
</dbReference>
<dbReference type="InterPro" id="IPR027267">
    <property type="entry name" value="AH/BAR_dom_sf"/>
</dbReference>
<protein>
    <submittedName>
        <fullName evidence="11">Protein MTSS 1 isoform X7</fullName>
    </submittedName>
</protein>
<dbReference type="AlphaFoldDB" id="A0A7R5KKA4"/>
<dbReference type="CDD" id="cd07643">
    <property type="entry name" value="I-BAR_IMD_MIM"/>
    <property type="match status" value="1"/>
</dbReference>
<dbReference type="GO" id="GO:0032233">
    <property type="term" value="P:positive regulation of actin filament bundle assembly"/>
    <property type="evidence" value="ECO:0007669"/>
    <property type="project" value="TreeGrafter"/>
</dbReference>
<dbReference type="CDD" id="cd22060">
    <property type="entry name" value="WH2_MTSS1"/>
    <property type="match status" value="1"/>
</dbReference>
<keyword evidence="2" id="KW-0963">Cytoplasm</keyword>
<evidence type="ECO:0000256" key="5">
    <source>
        <dbReference type="ARBA" id="ARBA00023203"/>
    </source>
</evidence>
<evidence type="ECO:0000256" key="7">
    <source>
        <dbReference type="SAM" id="MobiDB-lite"/>
    </source>
</evidence>
<dbReference type="PANTHER" id="PTHR15708:SF10">
    <property type="entry name" value="PROTEIN MTSS 1"/>
    <property type="match status" value="1"/>
</dbReference>
<feature type="region of interest" description="Disordered" evidence="7">
    <location>
        <begin position="424"/>
        <end position="445"/>
    </location>
</feature>
<dbReference type="Pfam" id="PF02205">
    <property type="entry name" value="WH2"/>
    <property type="match status" value="1"/>
</dbReference>
<feature type="compositionally biased region" description="Polar residues" evidence="7">
    <location>
        <begin position="589"/>
        <end position="610"/>
    </location>
</feature>
<gene>
    <name evidence="11" type="primary">MTSS1</name>
</gene>
<dbReference type="SUPFAM" id="SSF103657">
    <property type="entry name" value="BAR/IMD domain-like"/>
    <property type="match status" value="1"/>
</dbReference>
<evidence type="ECO:0000259" key="9">
    <source>
        <dbReference type="PROSITE" id="PS51338"/>
    </source>
</evidence>
<keyword evidence="3" id="KW-0597">Phosphoprotein</keyword>
<keyword evidence="10" id="KW-1185">Reference proteome</keyword>
<evidence type="ECO:0000256" key="6">
    <source>
        <dbReference type="ARBA" id="ARBA00061293"/>
    </source>
</evidence>
<sequence>MEAVIEKECSALGGLFQTIISDMKGSYPVWEDFINKAGKLQSQLRTTVVAAAAFLDAFQKVADMATNTRGGTREIGSALTRMCMRHRSIESKLRQFSSALIDCLINPLQEQMEEWKKVANQLDKDHAKEYKKARQEIKKKSSDTLKLQKKAKKGRGDIQPQLDSALQDVNDKYLLLEETEKQAVRKALIEERGRFCAFISMLRPVIEEEISMLGEITHLQTISDDLKSLTMDPHKLPSSSEQVILDLKGSDYSWSYQTPPSSPSTTMSRKSSVCSSLNSVNSSDSRSSGSHSHSPSSHYRYRSSNLPQQAPMRLSSVSSHDSGFMSQDAFQSKSPSPMPPEAPNQDWAKPGPYDQPMVNTLQRRKEKREPDLNGGAQSGAPVTPEEAQRPRSMTVSAATRQGEEMEACEELALALSRGLQLDTQRSSRDSLQCSSGYSTQTTTPCCSEDTIPSQVSDYDYFSVSGDQEAEQQEFDKSSTIPRNSDISQSYRRMFQTKRPASTAGLPTTLGPVIVTPGVATIRRTPSTKPSVRRGTIGGGPIPIKTPVIPVKTPTVPDIPGGLPGALAGTEECPEQSPESPAAGDGGQGVTSVPSWSGQASVNPPSSSQKLSVAEEQRQVVPESEGEESERDGVGTLAPVGQAELDPGELSPGDAPQGGDMLNAIRRGVKLKKTTTNDRSAPRIS</sequence>
<comment type="similarity">
    <text evidence="6">Belongs to the MTSS family.</text>
</comment>
<evidence type="ECO:0000256" key="3">
    <source>
        <dbReference type="ARBA" id="ARBA00022553"/>
    </source>
</evidence>
<dbReference type="GO" id="GO:0005543">
    <property type="term" value="F:phospholipid binding"/>
    <property type="evidence" value="ECO:0007669"/>
    <property type="project" value="TreeGrafter"/>
</dbReference>